<reference evidence="23" key="1">
    <citation type="journal article" date="2020" name="Fungal Divers.">
        <title>Resolving the Mortierellaceae phylogeny through synthesis of multi-gene phylogenetics and phylogenomics.</title>
        <authorList>
            <person name="Vandepol N."/>
            <person name="Liber J."/>
            <person name="Desiro A."/>
            <person name="Na H."/>
            <person name="Kennedy M."/>
            <person name="Barry K."/>
            <person name="Grigoriev I.V."/>
            <person name="Miller A.N."/>
            <person name="O'Donnell K."/>
            <person name="Stajich J.E."/>
            <person name="Bonito G."/>
        </authorList>
    </citation>
    <scope>NUCLEOTIDE SEQUENCE</scope>
    <source>
        <strain evidence="23">BC1065</strain>
    </source>
</reference>
<keyword evidence="10" id="KW-1015">Disulfide bond</keyword>
<accession>A0A9P6PS17</accession>
<keyword evidence="7" id="KW-0418">Kinase</keyword>
<dbReference type="OrthoDB" id="1405469at2759"/>
<evidence type="ECO:0000313" key="23">
    <source>
        <dbReference type="EMBL" id="KAG0250918.1"/>
    </source>
</evidence>
<evidence type="ECO:0000256" key="14">
    <source>
        <dbReference type="ARBA" id="ARBA00042456"/>
    </source>
</evidence>
<keyword evidence="3" id="KW-0597">Phosphoprotein</keyword>
<keyword evidence="9" id="KW-0832">Ubl conjugation</keyword>
<dbReference type="InterPro" id="IPR017441">
    <property type="entry name" value="Protein_kinase_ATP_BS"/>
</dbReference>
<evidence type="ECO:0000256" key="12">
    <source>
        <dbReference type="ARBA" id="ARBA00037982"/>
    </source>
</evidence>
<feature type="region of interest" description="Disordered" evidence="21">
    <location>
        <begin position="1117"/>
        <end position="1168"/>
    </location>
</feature>
<feature type="compositionally biased region" description="Acidic residues" evidence="21">
    <location>
        <begin position="731"/>
        <end position="752"/>
    </location>
</feature>
<evidence type="ECO:0000256" key="21">
    <source>
        <dbReference type="SAM" id="MobiDB-lite"/>
    </source>
</evidence>
<dbReference type="PROSITE" id="PS50011">
    <property type="entry name" value="PROTEIN_KINASE_DOM"/>
    <property type="match status" value="1"/>
</dbReference>
<dbReference type="InterPro" id="IPR008271">
    <property type="entry name" value="Ser/Thr_kinase_AS"/>
</dbReference>
<keyword evidence="24" id="KW-1185">Reference proteome</keyword>
<dbReference type="EMBL" id="JAAAJB010000809">
    <property type="protein sequence ID" value="KAG0250918.1"/>
    <property type="molecule type" value="Genomic_DNA"/>
</dbReference>
<feature type="region of interest" description="Disordered" evidence="21">
    <location>
        <begin position="1051"/>
        <end position="1071"/>
    </location>
</feature>
<feature type="compositionally biased region" description="Acidic residues" evidence="21">
    <location>
        <begin position="563"/>
        <end position="576"/>
    </location>
</feature>
<keyword evidence="20" id="KW-0175">Coiled coil</keyword>
<dbReference type="InterPro" id="IPR000719">
    <property type="entry name" value="Prot_kinase_dom"/>
</dbReference>
<dbReference type="Proteomes" id="UP000807716">
    <property type="component" value="Unassembled WGS sequence"/>
</dbReference>
<dbReference type="PANTHER" id="PTHR11042:SF160">
    <property type="entry name" value="EUKARYOTIC TRANSLATION INITIATION FACTOR 2-ALPHA KINASE 1"/>
    <property type="match status" value="1"/>
</dbReference>
<feature type="region of interest" description="Disordered" evidence="21">
    <location>
        <begin position="118"/>
        <end position="216"/>
    </location>
</feature>
<dbReference type="GO" id="GO:0005524">
    <property type="term" value="F:ATP binding"/>
    <property type="evidence" value="ECO:0007669"/>
    <property type="project" value="UniProtKB-UniRule"/>
</dbReference>
<evidence type="ECO:0000256" key="11">
    <source>
        <dbReference type="ARBA" id="ARBA00023193"/>
    </source>
</evidence>
<dbReference type="InterPro" id="IPR011009">
    <property type="entry name" value="Kinase-like_dom_sf"/>
</dbReference>
<evidence type="ECO:0000256" key="20">
    <source>
        <dbReference type="SAM" id="Coils"/>
    </source>
</evidence>
<dbReference type="Pfam" id="PF00069">
    <property type="entry name" value="Pkinase"/>
    <property type="match status" value="3"/>
</dbReference>
<dbReference type="GO" id="GO:0004694">
    <property type="term" value="F:eukaryotic translation initiation factor 2alpha kinase activity"/>
    <property type="evidence" value="ECO:0007669"/>
    <property type="project" value="TreeGrafter"/>
</dbReference>
<feature type="region of interest" description="Disordered" evidence="21">
    <location>
        <begin position="906"/>
        <end position="932"/>
    </location>
</feature>
<dbReference type="GO" id="GO:0005737">
    <property type="term" value="C:cytoplasm"/>
    <property type="evidence" value="ECO:0007669"/>
    <property type="project" value="TreeGrafter"/>
</dbReference>
<dbReference type="EC" id="2.7.11.1" evidence="1"/>
<dbReference type="Pfam" id="PF22949">
    <property type="entry name" value="HRI2_3H"/>
    <property type="match status" value="1"/>
</dbReference>
<evidence type="ECO:0000259" key="22">
    <source>
        <dbReference type="PROSITE" id="PS50011"/>
    </source>
</evidence>
<evidence type="ECO:0000256" key="9">
    <source>
        <dbReference type="ARBA" id="ARBA00022843"/>
    </source>
</evidence>
<dbReference type="GO" id="GO:0005634">
    <property type="term" value="C:nucleus"/>
    <property type="evidence" value="ECO:0007669"/>
    <property type="project" value="TreeGrafter"/>
</dbReference>
<evidence type="ECO:0000256" key="13">
    <source>
        <dbReference type="ARBA" id="ARBA00040433"/>
    </source>
</evidence>
<evidence type="ECO:0000256" key="16">
    <source>
        <dbReference type="ARBA" id="ARBA00046654"/>
    </source>
</evidence>
<evidence type="ECO:0000256" key="1">
    <source>
        <dbReference type="ARBA" id="ARBA00012513"/>
    </source>
</evidence>
<feature type="compositionally biased region" description="Low complexity" evidence="21">
    <location>
        <begin position="1495"/>
        <end position="1510"/>
    </location>
</feature>
<comment type="catalytic activity">
    <reaction evidence="18">
        <text>L-seryl-[protein] + ATP = O-phospho-L-seryl-[protein] + ADP + H(+)</text>
        <dbReference type="Rhea" id="RHEA:17989"/>
        <dbReference type="Rhea" id="RHEA-COMP:9863"/>
        <dbReference type="Rhea" id="RHEA-COMP:11604"/>
        <dbReference type="ChEBI" id="CHEBI:15378"/>
        <dbReference type="ChEBI" id="CHEBI:29999"/>
        <dbReference type="ChEBI" id="CHEBI:30616"/>
        <dbReference type="ChEBI" id="CHEBI:83421"/>
        <dbReference type="ChEBI" id="CHEBI:456216"/>
        <dbReference type="EC" id="2.7.11.1"/>
    </reaction>
    <physiologicalReaction direction="left-to-right" evidence="18">
        <dbReference type="Rhea" id="RHEA:17990"/>
    </physiologicalReaction>
</comment>
<gene>
    <name evidence="23" type="ORF">DFQ27_009132</name>
</gene>
<feature type="region of interest" description="Disordered" evidence="21">
    <location>
        <begin position="1"/>
        <end position="102"/>
    </location>
</feature>
<keyword evidence="11" id="KW-0652">Protein synthesis inhibitor</keyword>
<dbReference type="Gene3D" id="1.10.510.10">
    <property type="entry name" value="Transferase(Phosphotransferase) domain 1"/>
    <property type="match status" value="1"/>
</dbReference>
<comment type="subunit">
    <text evidence="16">Synthesized in an inactive form that binds to the N-terminal domain of CDC37. Has to be associated with a multiprotein complex containing Hsp90, CDC37 and PPP5C for maturation and activation by autophosphorylation. The phosphatase PPP5C modulates this activation. Homodimer; homodimerizes in presence of heme, forming a disulfide-linked inactive homodimer. Interacts with DELE1; binds both to full-length DELE1 and processed form of DELE1 (S-DELE1) in response to stress, leading to activate its protein kinase activity and trigger the integrated stress response (ISR).</text>
</comment>
<evidence type="ECO:0000256" key="2">
    <source>
        <dbReference type="ARBA" id="ARBA00022527"/>
    </source>
</evidence>
<evidence type="ECO:0000256" key="3">
    <source>
        <dbReference type="ARBA" id="ARBA00022553"/>
    </source>
</evidence>
<feature type="region of interest" description="Disordered" evidence="21">
    <location>
        <begin position="947"/>
        <end position="974"/>
    </location>
</feature>
<dbReference type="Gene3D" id="3.30.200.20">
    <property type="entry name" value="Phosphorylase Kinase, domain 1"/>
    <property type="match status" value="1"/>
</dbReference>
<keyword evidence="8 19" id="KW-0067">ATP-binding</keyword>
<keyword evidence="5" id="KW-0677">Repeat</keyword>
<dbReference type="SMART" id="SM00220">
    <property type="entry name" value="S_TKc"/>
    <property type="match status" value="1"/>
</dbReference>
<comment type="catalytic activity">
    <reaction evidence="17">
        <text>L-threonyl-[protein] + ATP = O-phospho-L-threonyl-[protein] + ADP + H(+)</text>
        <dbReference type="Rhea" id="RHEA:46608"/>
        <dbReference type="Rhea" id="RHEA-COMP:11060"/>
        <dbReference type="Rhea" id="RHEA-COMP:11605"/>
        <dbReference type="ChEBI" id="CHEBI:15378"/>
        <dbReference type="ChEBI" id="CHEBI:30013"/>
        <dbReference type="ChEBI" id="CHEBI:30616"/>
        <dbReference type="ChEBI" id="CHEBI:61977"/>
        <dbReference type="ChEBI" id="CHEBI:456216"/>
        <dbReference type="EC" id="2.7.11.1"/>
    </reaction>
    <physiologicalReaction direction="left-to-right" evidence="17">
        <dbReference type="Rhea" id="RHEA:46609"/>
    </physiologicalReaction>
</comment>
<keyword evidence="6 19" id="KW-0547">Nucleotide-binding</keyword>
<dbReference type="PROSITE" id="PS00107">
    <property type="entry name" value="PROTEIN_KINASE_ATP"/>
    <property type="match status" value="1"/>
</dbReference>
<evidence type="ECO:0000256" key="5">
    <source>
        <dbReference type="ARBA" id="ARBA00022737"/>
    </source>
</evidence>
<evidence type="ECO:0000256" key="8">
    <source>
        <dbReference type="ARBA" id="ARBA00022840"/>
    </source>
</evidence>
<dbReference type="GO" id="GO:0017148">
    <property type="term" value="P:negative regulation of translation"/>
    <property type="evidence" value="ECO:0007669"/>
    <property type="project" value="UniProtKB-KW"/>
</dbReference>
<feature type="region of interest" description="Disordered" evidence="21">
    <location>
        <begin position="558"/>
        <end position="626"/>
    </location>
</feature>
<feature type="region of interest" description="Disordered" evidence="21">
    <location>
        <begin position="1372"/>
        <end position="1391"/>
    </location>
</feature>
<name>A0A9P6PS17_9FUNG</name>
<comment type="similarity">
    <text evidence="12">Belongs to the protein kinase superfamily. Ser/Thr protein kinase family. GCN2 subfamily.</text>
</comment>
<feature type="compositionally biased region" description="Low complexity" evidence="21">
    <location>
        <begin position="1136"/>
        <end position="1168"/>
    </location>
</feature>
<evidence type="ECO:0000313" key="24">
    <source>
        <dbReference type="Proteomes" id="UP000807716"/>
    </source>
</evidence>
<feature type="region of interest" description="Disordered" evidence="21">
    <location>
        <begin position="1489"/>
        <end position="1542"/>
    </location>
</feature>
<dbReference type="PROSITE" id="PS00108">
    <property type="entry name" value="PROTEIN_KINASE_ST"/>
    <property type="match status" value="1"/>
</dbReference>
<dbReference type="InterPro" id="IPR050339">
    <property type="entry name" value="CC_SR_Kinase"/>
</dbReference>
<evidence type="ECO:0000256" key="6">
    <source>
        <dbReference type="ARBA" id="ARBA00022741"/>
    </source>
</evidence>
<protein>
    <recommendedName>
        <fullName evidence="13">Eukaryotic translation initiation factor 2-alpha kinase 1</fullName>
        <ecNumber evidence="1">2.7.11.1</ecNumber>
    </recommendedName>
    <alternativeName>
        <fullName evidence="15">Heme-regulated eukaryotic initiation factor eIF-2-alpha kinase</fullName>
    </alternativeName>
    <alternativeName>
        <fullName evidence="14">Hemin-sensitive initiation factor 2-alpha kinase</fullName>
    </alternativeName>
</protein>
<feature type="compositionally biased region" description="Low complexity" evidence="21">
    <location>
        <begin position="132"/>
        <end position="157"/>
    </location>
</feature>
<dbReference type="SUPFAM" id="SSF56112">
    <property type="entry name" value="Protein kinase-like (PK-like)"/>
    <property type="match status" value="1"/>
</dbReference>
<evidence type="ECO:0000256" key="7">
    <source>
        <dbReference type="ARBA" id="ARBA00022777"/>
    </source>
</evidence>
<feature type="region of interest" description="Disordered" evidence="21">
    <location>
        <begin position="667"/>
        <end position="809"/>
    </location>
</feature>
<feature type="compositionally biased region" description="Polar residues" evidence="21">
    <location>
        <begin position="201"/>
        <end position="211"/>
    </location>
</feature>
<evidence type="ECO:0000256" key="18">
    <source>
        <dbReference type="ARBA" id="ARBA00048977"/>
    </source>
</evidence>
<evidence type="ECO:0000256" key="10">
    <source>
        <dbReference type="ARBA" id="ARBA00023157"/>
    </source>
</evidence>
<dbReference type="PANTHER" id="PTHR11042">
    <property type="entry name" value="EUKARYOTIC TRANSLATION INITIATION FACTOR 2-ALPHA KINASE EIF2-ALPHA KINASE -RELATED"/>
    <property type="match status" value="1"/>
</dbReference>
<organism evidence="23 24">
    <name type="scientific">Actinomortierella ambigua</name>
    <dbReference type="NCBI Taxonomy" id="1343610"/>
    <lineage>
        <taxon>Eukaryota</taxon>
        <taxon>Fungi</taxon>
        <taxon>Fungi incertae sedis</taxon>
        <taxon>Mucoromycota</taxon>
        <taxon>Mortierellomycotina</taxon>
        <taxon>Mortierellomycetes</taxon>
        <taxon>Mortierellales</taxon>
        <taxon>Mortierellaceae</taxon>
        <taxon>Actinomortierella</taxon>
    </lineage>
</organism>
<evidence type="ECO:0000256" key="19">
    <source>
        <dbReference type="PROSITE-ProRule" id="PRU10141"/>
    </source>
</evidence>
<keyword evidence="4" id="KW-0808">Transferase</keyword>
<feature type="coiled-coil region" evidence="20">
    <location>
        <begin position="1575"/>
        <end position="1602"/>
    </location>
</feature>
<feature type="compositionally biased region" description="Basic and acidic residues" evidence="21">
    <location>
        <begin position="598"/>
        <end position="612"/>
    </location>
</feature>
<feature type="compositionally biased region" description="Low complexity" evidence="21">
    <location>
        <begin position="764"/>
        <end position="792"/>
    </location>
</feature>
<evidence type="ECO:0000256" key="17">
    <source>
        <dbReference type="ARBA" id="ARBA00048659"/>
    </source>
</evidence>
<dbReference type="InterPro" id="IPR054521">
    <property type="entry name" value="HRI2_3H"/>
</dbReference>
<feature type="compositionally biased region" description="Basic residues" evidence="21">
    <location>
        <begin position="1519"/>
        <end position="1532"/>
    </location>
</feature>
<comment type="caution">
    <text evidence="23">The sequence shown here is derived from an EMBL/GenBank/DDBJ whole genome shotgun (WGS) entry which is preliminary data.</text>
</comment>
<sequence length="1619" mass="178969">MFGRANAHSSRPRPLRETGPPPRDNSSFWSPLRQPPPSTLFPQATEASANIVQPQRLVRNATVMTLHSDSESDEGLADVTVESQGCYNESDNNSDENEDGDDLGAAARQRALDLHENDDHFPWHTTSHNDFSSSSSSSPASSSSSNKARLASSASSSTTPAFTEKGTAPRRSYFTNQFDQKWDRSEDTSSDEETTGGGSIPHTTATITGQNSRKKYADAQQYPFDQPIFGDYLLTPMGFDEEDEFLRNPTGQGTSGSGTAAQQFPTSVGLNEFDESDQIGLRDNGYQVVTKNRRRDQERILENKRRQGRLLLVSLLDNFCLLYDQSPERNRKLFYVICKSLSNMGIIDEEYLEEMSAVRSSYQRAFRQLVLSALTSIKQEQLILESRRIMAPPSTPTSDGNNATDISRINARLTEPMSAQSSSSHHRHHLAQLHSPSMATSLFNDVALDLSEFPTTAPLMRTFSFGDMFDNDPTRYKHDFVEIKRLGRGGFASVYKARNKLDGIEYAIKKVRLRGGAKMRYEKIFREIKFLARLDHKNVVRYYSSWLEHADYPLSSTGKAIDDENEYGDDDDEYEDGTYATGDGDPSTRPARPFHRPVLQERRHGSSSDNRGKKGRKSSVFEHSFESSQSAYQDELSMGIVFGTDQSLDFSSRSEDQDMSLSIGFEEEDGGAGIEMEKTESNSTVTGRDIPRRTPLSTLSPGHKHHHSHKSPSVSLEMEGRVPSWGRSEADDTSEQDEDEEEEVEEEEDADEYHDSAFIGKLATSSRTSSSIEEIQRSLPSSLNDSSLGSRSSRSRHHQHPYHQQQDLDSIDEIDTQAMASYPPRPDVHLANDPLGIKFDQSWAGDRMVQPMQHPQRQLPSRHHQQHRQQPQPLFTRELTLFIQMQLCQTTLQDYLRFRNDQRGETVRRSSMASMTRAPATATAKSTHGKLRNDRFGTLSSLAKSGIDIGSPTAHAQSAPGSPLESPSHHNNDLVDPAVNQAIFRAIVEGVAYIHDQDMIHRDLKPGNIFLSVPPGMDLEQLLQESVGYQHSNGSSTNGSQAEDESKQLAMWDTGSNGGSREHGQHGFFGGLPSPSLMETLPIEKVQEVLFQNVEMLIPIIGDFGLVTDMDGSLTGSGTTSVGQTNLTGGTSLSSQDQEQQQQPQPQRDDTPPISRRSSNMTTASSRARTTAIGTVTYASPEQLARPNLGYDQKADIYSLGIIYFELYYPFSTLMERHAVLRTLRNGELPSEFVSRWPKEAAFVLWLMADDPAMRPTAREILDFDLIRKVLLPSPAMPKTAATATAAAAVEDPMDKAGRALLPIAGDVAESTTTTATTGRQGSCKTVQAAASPFSCGAGSEKENRAAVAVEGMEPMQGLNLCTGRPLDQEFLTKLGPKTPSPSPSPSPLSSLTRLLTAEEAVQVARSLPVATPALYFSYQPICERCQTHCRCEDVDVGRGQAQVQGSGTRVAKVKAEEAEVMGMERGKVKQEQHMQQQQEYPPIDQEYCQHHEQQQQQKQQQQQQQQQDPSPKPELRRRSSKRKSTSHQPRKPSHDASDSLTAVTSPLTFVASAGMGGSGGSGGGGGGVSLEAKLKRMEQSLAAVRLENKALLDRIQQLEYEKAVAWNPALLDGQNGTI</sequence>
<feature type="compositionally biased region" description="Polar residues" evidence="21">
    <location>
        <begin position="1122"/>
        <end position="1135"/>
    </location>
</feature>
<keyword evidence="2" id="KW-0723">Serine/threonine-protein kinase</keyword>
<evidence type="ECO:0000256" key="4">
    <source>
        <dbReference type="ARBA" id="ARBA00022679"/>
    </source>
</evidence>
<proteinExistence type="inferred from homology"/>
<feature type="domain" description="Protein kinase" evidence="22">
    <location>
        <begin position="480"/>
        <end position="1267"/>
    </location>
</feature>
<feature type="binding site" evidence="19">
    <location>
        <position position="510"/>
    </location>
    <ligand>
        <name>ATP</name>
        <dbReference type="ChEBI" id="CHEBI:30616"/>
    </ligand>
</feature>
<feature type="compositionally biased region" description="Acidic residues" evidence="21">
    <location>
        <begin position="92"/>
        <end position="102"/>
    </location>
</feature>
<evidence type="ECO:0000256" key="15">
    <source>
        <dbReference type="ARBA" id="ARBA00042914"/>
    </source>
</evidence>
<feature type="compositionally biased region" description="Polar residues" evidence="21">
    <location>
        <begin position="40"/>
        <end position="53"/>
    </location>
</feature>